<name>A0A4S8MVN3_DENBC</name>
<dbReference type="SMART" id="SM00543">
    <property type="entry name" value="MIF4G"/>
    <property type="match status" value="1"/>
</dbReference>
<sequence>MPARKKNSTTRLPQSLLEEINQSPGSNNSRGRQSKHQLSRKETRKQERVERKSRRVEYFARKPKRPAENEPDLAPQRKKLKLESRTDVSQANANPTLNKPPKSTSSQSQVQPKKESSLKKQPSKKTALEKLMSHPKPKTKQERDEDKYIEYLESQLGHKKGKSVKYNDGLDDLFDFATSLTFRGNTVDDDDDQKTRDLDFEGLGDSEDSGKDANKNKDGEKEDGDEDEEKDEDEDEEEWKDGDENVDKNEDEGKDWDEDNDEGKDEDEDEDEHKGREEGMEEDGEVNAVKSDGSECEVDDEEEWHGIADSGSEGKEDDQKEVSAGTEERSQKPIEAPTLAVRYVPPHLRNKEDAKNPETLIKLTRQLKGLLNRMSEQNIGSIVDSIEEAYRNHRRHDVTSTLTTLIIDGICSHSSLLDSYVVLYAAFVSSLHKIIGIEFAAYFVQNVVSSYEQHLSLQKKDTIQTKAPSETTEFESESESRGKEASNLVVMLSELYNFQVISCVLVYDVIRSLLEGEIHEFNVELLLKIVRNSGQQLRQDDPSALRDIIQVVQTKIADKEDSISSRTRFMVETLNNLKNNKVKRLGTQNQGGDAVERMKKFLSNLGKKRHVMAHEPLRVTLDDLHSAESKGKWWLVGAAWGGDPLVERQQQDELKSNEERTGDTTNNLLLKLAKKQGMNTDIRRSIFVVLMSSDDYIDACERLSQLKLSEVQQREIIRVLLHCCGNEKFYNPYYTLVCQHLCGLSHSYKITLQYCLWDFLRSLGESKVGGIEVIKNLKDGGGDVGFDVKSISSTRMRNVAKAYAWWIAKDCVTLAVLKPLDFVLLKSQSQKFMEELLIQLFLSTQSSTPLIAKGISTRNRAVVEEVFVKASRVQALSMGLVFFLSRNFSENDVDGLDESTSKLVKWGVEVAKETLRVGL</sequence>
<feature type="region of interest" description="Disordered" evidence="4">
    <location>
        <begin position="1"/>
        <end position="147"/>
    </location>
</feature>
<dbReference type="EMBL" id="ML179038">
    <property type="protein sequence ID" value="THV07360.1"/>
    <property type="molecule type" value="Genomic_DNA"/>
</dbReference>
<comment type="similarity">
    <text evidence="2">Belongs to the CWC22 family.</text>
</comment>
<dbReference type="GO" id="GO:0003723">
    <property type="term" value="F:RNA binding"/>
    <property type="evidence" value="ECO:0007669"/>
    <property type="project" value="InterPro"/>
</dbReference>
<dbReference type="SUPFAM" id="SSF48371">
    <property type="entry name" value="ARM repeat"/>
    <property type="match status" value="1"/>
</dbReference>
<evidence type="ECO:0000256" key="4">
    <source>
        <dbReference type="SAM" id="MobiDB-lite"/>
    </source>
</evidence>
<feature type="compositionally biased region" description="Basic and acidic residues" evidence="4">
    <location>
        <begin position="312"/>
        <end position="332"/>
    </location>
</feature>
<dbReference type="AlphaFoldDB" id="A0A4S8MVN3"/>
<feature type="compositionally biased region" description="Basic and acidic residues" evidence="4">
    <location>
        <begin position="39"/>
        <end position="68"/>
    </location>
</feature>
<protein>
    <recommendedName>
        <fullName evidence="5">MI domain-containing protein</fullName>
    </recommendedName>
</protein>
<reference evidence="6 7" key="1">
    <citation type="journal article" date="2019" name="Nat. Ecol. Evol.">
        <title>Megaphylogeny resolves global patterns of mushroom evolution.</title>
        <authorList>
            <person name="Varga T."/>
            <person name="Krizsan K."/>
            <person name="Foldi C."/>
            <person name="Dima B."/>
            <person name="Sanchez-Garcia M."/>
            <person name="Sanchez-Ramirez S."/>
            <person name="Szollosi G.J."/>
            <person name="Szarkandi J.G."/>
            <person name="Papp V."/>
            <person name="Albert L."/>
            <person name="Andreopoulos W."/>
            <person name="Angelini C."/>
            <person name="Antonin V."/>
            <person name="Barry K.W."/>
            <person name="Bougher N.L."/>
            <person name="Buchanan P."/>
            <person name="Buyck B."/>
            <person name="Bense V."/>
            <person name="Catcheside P."/>
            <person name="Chovatia M."/>
            <person name="Cooper J."/>
            <person name="Damon W."/>
            <person name="Desjardin D."/>
            <person name="Finy P."/>
            <person name="Geml J."/>
            <person name="Haridas S."/>
            <person name="Hughes K."/>
            <person name="Justo A."/>
            <person name="Karasinski D."/>
            <person name="Kautmanova I."/>
            <person name="Kiss B."/>
            <person name="Kocsube S."/>
            <person name="Kotiranta H."/>
            <person name="LaButti K.M."/>
            <person name="Lechner B.E."/>
            <person name="Liimatainen K."/>
            <person name="Lipzen A."/>
            <person name="Lukacs Z."/>
            <person name="Mihaltcheva S."/>
            <person name="Morgado L.N."/>
            <person name="Niskanen T."/>
            <person name="Noordeloos M.E."/>
            <person name="Ohm R.A."/>
            <person name="Ortiz-Santana B."/>
            <person name="Ovrebo C."/>
            <person name="Racz N."/>
            <person name="Riley R."/>
            <person name="Savchenko A."/>
            <person name="Shiryaev A."/>
            <person name="Soop K."/>
            <person name="Spirin V."/>
            <person name="Szebenyi C."/>
            <person name="Tomsovsky M."/>
            <person name="Tulloss R.E."/>
            <person name="Uehling J."/>
            <person name="Grigoriev I.V."/>
            <person name="Vagvolgyi C."/>
            <person name="Papp T."/>
            <person name="Martin F.M."/>
            <person name="Miettinen O."/>
            <person name="Hibbett D.S."/>
            <person name="Nagy L.G."/>
        </authorList>
    </citation>
    <scope>NUCLEOTIDE SEQUENCE [LARGE SCALE GENOMIC DNA]</scope>
    <source>
        <strain evidence="6 7">CBS 962.96</strain>
    </source>
</reference>
<feature type="compositionally biased region" description="Acidic residues" evidence="4">
    <location>
        <begin position="249"/>
        <end position="271"/>
    </location>
</feature>
<dbReference type="Proteomes" id="UP000297245">
    <property type="component" value="Unassembled WGS sequence"/>
</dbReference>
<comment type="subcellular location">
    <subcellularLocation>
        <location evidence="1">Nucleus</location>
        <location evidence="1">Nucleolus</location>
    </subcellularLocation>
</comment>
<evidence type="ECO:0000256" key="2">
    <source>
        <dbReference type="ARBA" id="ARBA00006856"/>
    </source>
</evidence>
<dbReference type="InterPro" id="IPR016024">
    <property type="entry name" value="ARM-type_fold"/>
</dbReference>
<dbReference type="InterPro" id="IPR003891">
    <property type="entry name" value="Initiation_fac_eIF4g_MI"/>
</dbReference>
<evidence type="ECO:0000256" key="3">
    <source>
        <dbReference type="ARBA" id="ARBA00023242"/>
    </source>
</evidence>
<feature type="compositionally biased region" description="Polar residues" evidence="4">
    <location>
        <begin position="20"/>
        <end position="31"/>
    </location>
</feature>
<accession>A0A4S8MVN3</accession>
<keyword evidence="7" id="KW-1185">Reference proteome</keyword>
<dbReference type="PROSITE" id="PS51366">
    <property type="entry name" value="MI"/>
    <property type="match status" value="1"/>
</dbReference>
<feature type="domain" description="MI" evidence="5">
    <location>
        <begin position="681"/>
        <end position="822"/>
    </location>
</feature>
<evidence type="ECO:0000259" key="5">
    <source>
        <dbReference type="PROSITE" id="PS51366"/>
    </source>
</evidence>
<dbReference type="Pfam" id="PF02854">
    <property type="entry name" value="MIF4G"/>
    <property type="match status" value="1"/>
</dbReference>
<dbReference type="Pfam" id="PF02847">
    <property type="entry name" value="MA3"/>
    <property type="match status" value="1"/>
</dbReference>
<organism evidence="6 7">
    <name type="scientific">Dendrothele bispora (strain CBS 962.96)</name>
    <dbReference type="NCBI Taxonomy" id="1314807"/>
    <lineage>
        <taxon>Eukaryota</taxon>
        <taxon>Fungi</taxon>
        <taxon>Dikarya</taxon>
        <taxon>Basidiomycota</taxon>
        <taxon>Agaricomycotina</taxon>
        <taxon>Agaricomycetes</taxon>
        <taxon>Agaricomycetidae</taxon>
        <taxon>Agaricales</taxon>
        <taxon>Agaricales incertae sedis</taxon>
        <taxon>Dendrothele</taxon>
    </lineage>
</organism>
<dbReference type="PANTHER" id="PTHR18034">
    <property type="entry name" value="CELL CYCLE CONTROL PROTEIN CWF22-RELATED"/>
    <property type="match status" value="1"/>
</dbReference>
<feature type="compositionally biased region" description="Polar residues" evidence="4">
    <location>
        <begin position="87"/>
        <end position="111"/>
    </location>
</feature>
<proteinExistence type="inferred from homology"/>
<feature type="region of interest" description="Disordered" evidence="4">
    <location>
        <begin position="181"/>
        <end position="339"/>
    </location>
</feature>
<dbReference type="InterPro" id="IPR050781">
    <property type="entry name" value="CWC22_splicing_factor"/>
</dbReference>
<dbReference type="Gene3D" id="1.25.40.180">
    <property type="match status" value="1"/>
</dbReference>
<evidence type="ECO:0000256" key="1">
    <source>
        <dbReference type="ARBA" id="ARBA00004604"/>
    </source>
</evidence>
<keyword evidence="3" id="KW-0539">Nucleus</keyword>
<feature type="compositionally biased region" description="Acidic residues" evidence="4">
    <location>
        <begin position="294"/>
        <end position="303"/>
    </location>
</feature>
<dbReference type="GO" id="GO:0005730">
    <property type="term" value="C:nucleolus"/>
    <property type="evidence" value="ECO:0007669"/>
    <property type="project" value="UniProtKB-SubCell"/>
</dbReference>
<evidence type="ECO:0000313" key="6">
    <source>
        <dbReference type="EMBL" id="THV07360.1"/>
    </source>
</evidence>
<gene>
    <name evidence="6" type="ORF">K435DRAFT_833689</name>
</gene>
<dbReference type="SMART" id="SM00544">
    <property type="entry name" value="MA3"/>
    <property type="match status" value="1"/>
</dbReference>
<dbReference type="PANTHER" id="PTHR18034:SF4">
    <property type="entry name" value="NUCLEOLAR MIF4G DOMAIN-CONTAINING PROTEIN 1"/>
    <property type="match status" value="1"/>
</dbReference>
<feature type="compositionally biased region" description="Basic and acidic residues" evidence="4">
    <location>
        <begin position="208"/>
        <end position="220"/>
    </location>
</feature>
<dbReference type="OrthoDB" id="361797at2759"/>
<evidence type="ECO:0000313" key="7">
    <source>
        <dbReference type="Proteomes" id="UP000297245"/>
    </source>
</evidence>
<feature type="compositionally biased region" description="Acidic residues" evidence="4">
    <location>
        <begin position="221"/>
        <end position="241"/>
    </location>
</feature>
<dbReference type="InterPro" id="IPR003890">
    <property type="entry name" value="MIF4G-like_typ-3"/>
</dbReference>
<dbReference type="GO" id="GO:0042274">
    <property type="term" value="P:ribosomal small subunit biogenesis"/>
    <property type="evidence" value="ECO:0007669"/>
    <property type="project" value="TreeGrafter"/>
</dbReference>